<evidence type="ECO:0000313" key="2">
    <source>
        <dbReference type="EMBL" id="MCJ8146213.1"/>
    </source>
</evidence>
<keyword evidence="1" id="KW-0812">Transmembrane</keyword>
<name>A0A9X2B612_9GAMM</name>
<protein>
    <submittedName>
        <fullName evidence="2">Uncharacterized protein</fullName>
    </submittedName>
</protein>
<keyword evidence="3" id="KW-1185">Reference proteome</keyword>
<keyword evidence="1" id="KW-1133">Transmembrane helix</keyword>
<keyword evidence="1" id="KW-0472">Membrane</keyword>
<dbReference type="RefSeq" id="WP_241570901.1">
    <property type="nucleotide sequence ID" value="NZ_JAKUML010000005.1"/>
</dbReference>
<dbReference type="EMBL" id="JAKUML010000005">
    <property type="protein sequence ID" value="MCJ8146213.1"/>
    <property type="molecule type" value="Genomic_DNA"/>
</dbReference>
<comment type="caution">
    <text evidence="2">The sequence shown here is derived from an EMBL/GenBank/DDBJ whole genome shotgun (WGS) entry which is preliminary data.</text>
</comment>
<reference evidence="2" key="1">
    <citation type="submission" date="2022-02" db="EMBL/GenBank/DDBJ databases">
        <title>Acinetobacter A3.8 sp. nov., isolated from Sediment (Zhairuo Island).</title>
        <authorList>
            <person name="Zheng K."/>
        </authorList>
    </citation>
    <scope>NUCLEOTIDE SEQUENCE</scope>
    <source>
        <strain evidence="2">A3.8</strain>
    </source>
</reference>
<organism evidence="2 3">
    <name type="scientific">Acinetobacter sedimenti</name>
    <dbReference type="NCBI Taxonomy" id="2919922"/>
    <lineage>
        <taxon>Bacteria</taxon>
        <taxon>Pseudomonadati</taxon>
        <taxon>Pseudomonadota</taxon>
        <taxon>Gammaproteobacteria</taxon>
        <taxon>Moraxellales</taxon>
        <taxon>Moraxellaceae</taxon>
        <taxon>Acinetobacter</taxon>
    </lineage>
</organism>
<feature type="transmembrane region" description="Helical" evidence="1">
    <location>
        <begin position="37"/>
        <end position="54"/>
    </location>
</feature>
<gene>
    <name evidence="2" type="ORF">MKI79_04720</name>
</gene>
<evidence type="ECO:0000313" key="3">
    <source>
        <dbReference type="Proteomes" id="UP001139701"/>
    </source>
</evidence>
<feature type="transmembrane region" description="Helical" evidence="1">
    <location>
        <begin position="66"/>
        <end position="84"/>
    </location>
</feature>
<dbReference type="AlphaFoldDB" id="A0A9X2B612"/>
<accession>A0A9X2B612</accession>
<feature type="transmembrane region" description="Helical" evidence="1">
    <location>
        <begin position="12"/>
        <end position="31"/>
    </location>
</feature>
<evidence type="ECO:0000256" key="1">
    <source>
        <dbReference type="SAM" id="Phobius"/>
    </source>
</evidence>
<proteinExistence type="predicted"/>
<dbReference type="Proteomes" id="UP001139701">
    <property type="component" value="Unassembled WGS sequence"/>
</dbReference>
<sequence>MKYQKLCAGFGKIAIVACILLLGVQSLYIMILGGQVVYLFLSLVVIIVLTYFVFKRTKINRLHHYAFIFVLLVILSIVQHHALLKIKQHNAQFATDETWQQYGAL</sequence>